<sequence length="195" mass="20495">MSGVLDRLTALLTGREPVPEGFTGTLDDGERVIADGRGPRGSIVLATDLGLWLPPAASGDGARRVAWHLVTKATWAGGALEVIEADEVEELAGGVIVLADRAARRVPLTAPGRLPETVHRRVTAAVKDSQHHDLGDGGAWFVQRRVPGGAIVLHVRPDPGTDPEVVRTVAAGVGEKLRAGRAAERSRDLGDAREP</sequence>
<reference evidence="2 3" key="1">
    <citation type="submission" date="2023-02" db="EMBL/GenBank/DDBJ databases">
        <title>Genome sequencing required for Actinomycetospora new species description.</title>
        <authorList>
            <person name="Saimee Y."/>
            <person name="Duangmal K."/>
        </authorList>
    </citation>
    <scope>NUCLEOTIDE SEQUENCE [LARGE SCALE GENOMIC DNA]</scope>
    <source>
        <strain evidence="2 3">DW7H6</strain>
    </source>
</reference>
<proteinExistence type="predicted"/>
<evidence type="ECO:0008006" key="4">
    <source>
        <dbReference type="Google" id="ProtNLM"/>
    </source>
</evidence>
<evidence type="ECO:0000256" key="1">
    <source>
        <dbReference type="SAM" id="MobiDB-lite"/>
    </source>
</evidence>
<dbReference type="RefSeq" id="WP_274201652.1">
    <property type="nucleotide sequence ID" value="NZ_JAQZAO010000007.1"/>
</dbReference>
<comment type="caution">
    <text evidence="2">The sequence shown here is derived from an EMBL/GenBank/DDBJ whole genome shotgun (WGS) entry which is preliminary data.</text>
</comment>
<evidence type="ECO:0000313" key="2">
    <source>
        <dbReference type="EMBL" id="MDD7967122.1"/>
    </source>
</evidence>
<keyword evidence="3" id="KW-1185">Reference proteome</keyword>
<organism evidence="2 3">
    <name type="scientific">Actinomycetospora lemnae</name>
    <dbReference type="NCBI Taxonomy" id="3019891"/>
    <lineage>
        <taxon>Bacteria</taxon>
        <taxon>Bacillati</taxon>
        <taxon>Actinomycetota</taxon>
        <taxon>Actinomycetes</taxon>
        <taxon>Pseudonocardiales</taxon>
        <taxon>Pseudonocardiaceae</taxon>
        <taxon>Actinomycetospora</taxon>
    </lineage>
</organism>
<accession>A0ABT5SW85</accession>
<name>A0ABT5SW85_9PSEU</name>
<gene>
    <name evidence="2" type="ORF">PGB27_17430</name>
</gene>
<feature type="region of interest" description="Disordered" evidence="1">
    <location>
        <begin position="176"/>
        <end position="195"/>
    </location>
</feature>
<dbReference type="EMBL" id="JAQZAO010000007">
    <property type="protein sequence ID" value="MDD7967122.1"/>
    <property type="molecule type" value="Genomic_DNA"/>
</dbReference>
<dbReference type="Proteomes" id="UP001300763">
    <property type="component" value="Unassembled WGS sequence"/>
</dbReference>
<protein>
    <recommendedName>
        <fullName evidence="4">Type III secretion system (T3SS) SseB-like protein</fullName>
    </recommendedName>
</protein>
<evidence type="ECO:0000313" key="3">
    <source>
        <dbReference type="Proteomes" id="UP001300763"/>
    </source>
</evidence>